<dbReference type="AlphaFoldDB" id="A0A0R1I002"/>
<sequence length="190" mass="20445">MATLVLGIDDQVGQLVAKRLVDQVSLTVFSSKTVTGQVGDPHKAATYVDLLEDVDVVYSNFMGMDVDWKLEALFEAIRQTKANVRTVVRSVVGVDDEATQPVSYPGITDPVTFLKQQRYAIKIVDEAELPYTVFRAAPVAVTATDDVLLINEGQPVNPAPITAEALAAVVAQELVEPQHVGQSLAVVGKN</sequence>
<comment type="caution">
    <text evidence="2">The sequence shown here is derived from an EMBL/GenBank/DDBJ whole genome shotgun (WGS) entry which is preliminary data.</text>
</comment>
<dbReference type="OrthoDB" id="2282439at2"/>
<gene>
    <name evidence="2" type="ORF">FC96_GL001696</name>
</gene>
<dbReference type="EMBL" id="AZCX01000003">
    <property type="protein sequence ID" value="KRK48583.1"/>
    <property type="molecule type" value="Genomic_DNA"/>
</dbReference>
<evidence type="ECO:0000313" key="3">
    <source>
        <dbReference type="Proteomes" id="UP000050911"/>
    </source>
</evidence>
<dbReference type="PATRIC" id="fig|1302272.5.peg.1714"/>
<proteinExistence type="predicted"/>
<evidence type="ECO:0000313" key="2">
    <source>
        <dbReference type="EMBL" id="KRK48583.1"/>
    </source>
</evidence>
<reference evidence="2 3" key="1">
    <citation type="journal article" date="2015" name="Genome Announc.">
        <title>Expanding the biotechnology potential of lactobacilli through comparative genomics of 213 strains and associated genera.</title>
        <authorList>
            <person name="Sun Z."/>
            <person name="Harris H.M."/>
            <person name="McCann A."/>
            <person name="Guo C."/>
            <person name="Argimon S."/>
            <person name="Zhang W."/>
            <person name="Yang X."/>
            <person name="Jeffery I.B."/>
            <person name="Cooney J.C."/>
            <person name="Kagawa T.F."/>
            <person name="Liu W."/>
            <person name="Song Y."/>
            <person name="Salvetti E."/>
            <person name="Wrobel A."/>
            <person name="Rasinkangas P."/>
            <person name="Parkhill J."/>
            <person name="Rea M.C."/>
            <person name="O'Sullivan O."/>
            <person name="Ritari J."/>
            <person name="Douillard F.P."/>
            <person name="Paul Ross R."/>
            <person name="Yang R."/>
            <person name="Briner A.E."/>
            <person name="Felis G.E."/>
            <person name="de Vos W.M."/>
            <person name="Barrangou R."/>
            <person name="Klaenhammer T.R."/>
            <person name="Caufield P.W."/>
            <person name="Cui Y."/>
            <person name="Zhang H."/>
            <person name="O'Toole P.W."/>
        </authorList>
    </citation>
    <scope>NUCLEOTIDE SEQUENCE [LARGE SCALE GENOMIC DNA]</scope>
    <source>
        <strain evidence="2 3">JCM 15530</strain>
    </source>
</reference>
<name>A0A0R1I002_9LACO</name>
<dbReference type="InterPro" id="IPR036291">
    <property type="entry name" value="NAD(P)-bd_dom_sf"/>
</dbReference>
<dbReference type="SUPFAM" id="SSF51735">
    <property type="entry name" value="NAD(P)-binding Rossmann-fold domains"/>
    <property type="match status" value="1"/>
</dbReference>
<organism evidence="2 3">
    <name type="scientific">Secundilactobacillus kimchicus JCM 15530</name>
    <dbReference type="NCBI Taxonomy" id="1302272"/>
    <lineage>
        <taxon>Bacteria</taxon>
        <taxon>Bacillati</taxon>
        <taxon>Bacillota</taxon>
        <taxon>Bacilli</taxon>
        <taxon>Lactobacillales</taxon>
        <taxon>Lactobacillaceae</taxon>
        <taxon>Secundilactobacillus</taxon>
    </lineage>
</organism>
<accession>A0A0R1I002</accession>
<protein>
    <recommendedName>
        <fullName evidence="1">NAD(P)-binding domain-containing protein</fullName>
    </recommendedName>
</protein>
<dbReference type="RefSeq" id="WP_055679651.1">
    <property type="nucleotide sequence ID" value="NZ_AZCX01000003.1"/>
</dbReference>
<dbReference type="Pfam" id="PF13460">
    <property type="entry name" value="NAD_binding_10"/>
    <property type="match status" value="1"/>
</dbReference>
<dbReference type="InterPro" id="IPR016040">
    <property type="entry name" value="NAD(P)-bd_dom"/>
</dbReference>
<keyword evidence="3" id="KW-1185">Reference proteome</keyword>
<dbReference type="Gene3D" id="3.40.50.720">
    <property type="entry name" value="NAD(P)-binding Rossmann-like Domain"/>
    <property type="match status" value="1"/>
</dbReference>
<feature type="domain" description="NAD(P)-binding" evidence="1">
    <location>
        <begin position="28"/>
        <end position="177"/>
    </location>
</feature>
<dbReference type="Proteomes" id="UP000050911">
    <property type="component" value="Unassembled WGS sequence"/>
</dbReference>
<evidence type="ECO:0000259" key="1">
    <source>
        <dbReference type="Pfam" id="PF13460"/>
    </source>
</evidence>
<dbReference type="STRING" id="1302272.FC96_GL001696"/>